<dbReference type="PRINTS" id="PR01652">
    <property type="entry name" value="SHAPEPROTEIN"/>
</dbReference>
<name>W4LUT3_9BACT</name>
<comment type="caution">
    <text evidence="8">The sequence shown here is derived from an EMBL/GenBank/DDBJ whole genome shotgun (WGS) entry which is preliminary data.</text>
</comment>
<comment type="similarity">
    <text evidence="7">Belongs to the FtsA/MreB family.</text>
</comment>
<reference evidence="8 9" key="1">
    <citation type="journal article" date="2014" name="Nature">
        <title>An environmental bacterial taxon with a large and distinct metabolic repertoire.</title>
        <authorList>
            <person name="Wilson M.C."/>
            <person name="Mori T."/>
            <person name="Ruckert C."/>
            <person name="Uria A.R."/>
            <person name="Helf M.J."/>
            <person name="Takada K."/>
            <person name="Gernert C."/>
            <person name="Steffens U.A."/>
            <person name="Heycke N."/>
            <person name="Schmitt S."/>
            <person name="Rinke C."/>
            <person name="Helfrich E.J."/>
            <person name="Brachmann A.O."/>
            <person name="Gurgui C."/>
            <person name="Wakimoto T."/>
            <person name="Kracht M."/>
            <person name="Crusemann M."/>
            <person name="Hentschel U."/>
            <person name="Abe I."/>
            <person name="Matsunaga S."/>
            <person name="Kalinowski J."/>
            <person name="Takeyama H."/>
            <person name="Piel J."/>
        </authorList>
    </citation>
    <scope>NUCLEOTIDE SEQUENCE [LARGE SCALE GENOMIC DNA]</scope>
    <source>
        <strain evidence="9">TSY2</strain>
    </source>
</reference>
<evidence type="ECO:0000256" key="2">
    <source>
        <dbReference type="ARBA" id="ARBA00007381"/>
    </source>
</evidence>
<dbReference type="HOGENOM" id="CLU_052037_2_0_7"/>
<accession>W4LUT3</accession>
<evidence type="ECO:0000313" key="8">
    <source>
        <dbReference type="EMBL" id="ETX01645.1"/>
    </source>
</evidence>
<dbReference type="PANTHER" id="PTHR42749">
    <property type="entry name" value="CELL SHAPE-DETERMINING PROTEIN MREB"/>
    <property type="match status" value="1"/>
</dbReference>
<evidence type="ECO:0000256" key="4">
    <source>
        <dbReference type="ARBA" id="ARBA00022741"/>
    </source>
</evidence>
<dbReference type="AlphaFoldDB" id="W4LUT3"/>
<dbReference type="GO" id="GO:0005737">
    <property type="term" value="C:cytoplasm"/>
    <property type="evidence" value="ECO:0007669"/>
    <property type="project" value="UniProtKB-SubCell"/>
</dbReference>
<dbReference type="SUPFAM" id="SSF53067">
    <property type="entry name" value="Actin-like ATPase domain"/>
    <property type="match status" value="2"/>
</dbReference>
<keyword evidence="4" id="KW-0547">Nucleotide-binding</keyword>
<dbReference type="InterPro" id="IPR018181">
    <property type="entry name" value="Heat_shock_70_CS"/>
</dbReference>
<comment type="similarity">
    <text evidence="2">Belongs to the heat shock protein 70 family.</text>
</comment>
<evidence type="ECO:0000256" key="3">
    <source>
        <dbReference type="ARBA" id="ARBA00022490"/>
    </source>
</evidence>
<sequence length="277" mass="29912">MGKYLTTDLAINLGTANTVIYTRRQGVVAHEPSVVAMQERLNGSRVALHVGQAAKAMIGRTSEQVSIVRPLHEGAVADCDLAQMMLQHCLQKAGSRKKLHSLRFVLGVPAQCTAIERRAVIEAARAAGARGVYLIYEPLAVALGEGLDIREPYGRMIVDIGGGTTNVSVVSVGGLVYNKTLLQGGEAMDEAIIAALKRKYHLDIGIQTAEQLKIELGNVLPHCTPQRLQVEGTDAAAHTPCLQQVTSHDIRDALIDSIHTIIDAMREVMGQTTFHRI</sequence>
<keyword evidence="9" id="KW-1185">Reference proteome</keyword>
<comment type="subcellular location">
    <subcellularLocation>
        <location evidence="1">Cytoplasm</location>
    </subcellularLocation>
</comment>
<keyword evidence="6" id="KW-0133">Cell shape</keyword>
<keyword evidence="5" id="KW-0067">ATP-binding</keyword>
<dbReference type="Pfam" id="PF06723">
    <property type="entry name" value="MreB_Mbl"/>
    <property type="match status" value="1"/>
</dbReference>
<evidence type="ECO:0000256" key="1">
    <source>
        <dbReference type="ARBA" id="ARBA00004496"/>
    </source>
</evidence>
<evidence type="ECO:0000256" key="6">
    <source>
        <dbReference type="ARBA" id="ARBA00022960"/>
    </source>
</evidence>
<feature type="non-terminal residue" evidence="8">
    <location>
        <position position="277"/>
    </location>
</feature>
<dbReference type="GO" id="GO:0008360">
    <property type="term" value="P:regulation of cell shape"/>
    <property type="evidence" value="ECO:0007669"/>
    <property type="project" value="UniProtKB-KW"/>
</dbReference>
<evidence type="ECO:0000256" key="7">
    <source>
        <dbReference type="ARBA" id="ARBA00023458"/>
    </source>
</evidence>
<evidence type="ECO:0000313" key="9">
    <source>
        <dbReference type="Proteomes" id="UP000019140"/>
    </source>
</evidence>
<evidence type="ECO:0008006" key="10">
    <source>
        <dbReference type="Google" id="ProtNLM"/>
    </source>
</evidence>
<dbReference type="PANTHER" id="PTHR42749:SF1">
    <property type="entry name" value="CELL SHAPE-DETERMINING PROTEIN MREB"/>
    <property type="match status" value="1"/>
</dbReference>
<gene>
    <name evidence="8" type="ORF">ETSY2_36815</name>
</gene>
<dbReference type="Gene3D" id="3.30.420.40">
    <property type="match status" value="2"/>
</dbReference>
<dbReference type="GO" id="GO:0000902">
    <property type="term" value="P:cell morphogenesis"/>
    <property type="evidence" value="ECO:0007669"/>
    <property type="project" value="InterPro"/>
</dbReference>
<evidence type="ECO:0000256" key="5">
    <source>
        <dbReference type="ARBA" id="ARBA00022840"/>
    </source>
</evidence>
<keyword evidence="3" id="KW-0963">Cytoplasm</keyword>
<organism evidence="8 9">
    <name type="scientific">Candidatus Entotheonella gemina</name>
    <dbReference type="NCBI Taxonomy" id="1429439"/>
    <lineage>
        <taxon>Bacteria</taxon>
        <taxon>Pseudomonadati</taxon>
        <taxon>Nitrospinota/Tectimicrobiota group</taxon>
        <taxon>Candidatus Tectimicrobiota</taxon>
        <taxon>Candidatus Entotheonellia</taxon>
        <taxon>Candidatus Entotheonellales</taxon>
        <taxon>Candidatus Entotheonellaceae</taxon>
        <taxon>Candidatus Entotheonella</taxon>
    </lineage>
</organism>
<proteinExistence type="inferred from homology"/>
<protein>
    <recommendedName>
        <fullName evidence="10">Rod shape-determining protein Mbl</fullName>
    </recommendedName>
</protein>
<dbReference type="Proteomes" id="UP000019140">
    <property type="component" value="Unassembled WGS sequence"/>
</dbReference>
<dbReference type="InterPro" id="IPR043129">
    <property type="entry name" value="ATPase_NBD"/>
</dbReference>
<dbReference type="InterPro" id="IPR004753">
    <property type="entry name" value="MreB"/>
</dbReference>
<dbReference type="PROSITE" id="PS00329">
    <property type="entry name" value="HSP70_2"/>
    <property type="match status" value="1"/>
</dbReference>
<dbReference type="InterPro" id="IPR056546">
    <property type="entry name" value="MreB_MamK-like"/>
</dbReference>
<dbReference type="EMBL" id="AZHX01001598">
    <property type="protein sequence ID" value="ETX01645.1"/>
    <property type="molecule type" value="Genomic_DNA"/>
</dbReference>
<dbReference type="GO" id="GO:0005524">
    <property type="term" value="F:ATP binding"/>
    <property type="evidence" value="ECO:0007669"/>
    <property type="project" value="UniProtKB-KW"/>
</dbReference>